<sequence>MIGIKPIGWLVFTVKPIVLKLTLDECFLITNLFLVKKYSIPVKKMDKKALFFVVRPTFFQIAGLELESLGIQGISR</sequence>
<comment type="caution">
    <text evidence="1">The sequence shown here is derived from an EMBL/GenBank/DDBJ whole genome shotgun (WGS) entry which is preliminary data.</text>
</comment>
<dbReference type="EMBL" id="QQOH01000003">
    <property type="protein sequence ID" value="RDE19595.1"/>
    <property type="molecule type" value="Genomic_DNA"/>
</dbReference>
<keyword evidence="2" id="KW-1185">Reference proteome</keyword>
<evidence type="ECO:0000313" key="2">
    <source>
        <dbReference type="Proteomes" id="UP000253769"/>
    </source>
</evidence>
<accession>A0A369WJH2</accession>
<name>A0A369WJH2_9GAMM</name>
<gene>
    <name evidence="1" type="ORF">DV711_11980</name>
</gene>
<dbReference type="Proteomes" id="UP000253769">
    <property type="component" value="Unassembled WGS sequence"/>
</dbReference>
<reference evidence="1 2" key="1">
    <citation type="submission" date="2018-07" db="EMBL/GenBank/DDBJ databases">
        <title>Motiliproteus coralliicola sp. nov., a bacterium isolated from Coral.</title>
        <authorList>
            <person name="Wang G."/>
        </authorList>
    </citation>
    <scope>NUCLEOTIDE SEQUENCE [LARGE SCALE GENOMIC DNA]</scope>
    <source>
        <strain evidence="1 2">C34</strain>
    </source>
</reference>
<evidence type="ECO:0000313" key="1">
    <source>
        <dbReference type="EMBL" id="RDE19595.1"/>
    </source>
</evidence>
<proteinExistence type="predicted"/>
<dbReference type="AlphaFoldDB" id="A0A369WJH2"/>
<organism evidence="1 2">
    <name type="scientific">Motiliproteus coralliicola</name>
    <dbReference type="NCBI Taxonomy" id="2283196"/>
    <lineage>
        <taxon>Bacteria</taxon>
        <taxon>Pseudomonadati</taxon>
        <taxon>Pseudomonadota</taxon>
        <taxon>Gammaproteobacteria</taxon>
        <taxon>Oceanospirillales</taxon>
        <taxon>Oceanospirillaceae</taxon>
        <taxon>Motiliproteus</taxon>
    </lineage>
</organism>
<protein>
    <submittedName>
        <fullName evidence="1">Uncharacterized protein</fullName>
    </submittedName>
</protein>